<accession>A0AA38H1N0</accession>
<evidence type="ECO:0000313" key="3">
    <source>
        <dbReference type="EMBL" id="KAH9331577.1"/>
    </source>
</evidence>
<dbReference type="Proteomes" id="UP000824469">
    <property type="component" value="Unassembled WGS sequence"/>
</dbReference>
<comment type="similarity">
    <text evidence="1">Belongs to the multi antimicrobial extrusion (MATE) (TC 2.A.66.1) family.</text>
</comment>
<proteinExistence type="inferred from homology"/>
<feature type="transmembrane region" description="Helical" evidence="2">
    <location>
        <begin position="36"/>
        <end position="60"/>
    </location>
</feature>
<dbReference type="GO" id="GO:0016020">
    <property type="term" value="C:membrane"/>
    <property type="evidence" value="ECO:0007669"/>
    <property type="project" value="InterPro"/>
</dbReference>
<keyword evidence="2" id="KW-0812">Transmembrane</keyword>
<sequence length="98" mass="10421">MNLMGWEVMISLGFNVAISVRVSNELGAGHPRAAKFAVIVVLGTTFLVGAILMAVIFITRNEFAVAFTNSQVVMKAVSELATLLALTMLLNSIQPVLG</sequence>
<evidence type="ECO:0000256" key="2">
    <source>
        <dbReference type="SAM" id="Phobius"/>
    </source>
</evidence>
<keyword evidence="2" id="KW-1133">Transmembrane helix</keyword>
<dbReference type="GO" id="GO:0042910">
    <property type="term" value="F:xenobiotic transmembrane transporter activity"/>
    <property type="evidence" value="ECO:0007669"/>
    <property type="project" value="InterPro"/>
</dbReference>
<dbReference type="PANTHER" id="PTHR11206">
    <property type="entry name" value="MULTIDRUG RESISTANCE PROTEIN"/>
    <property type="match status" value="1"/>
</dbReference>
<name>A0AA38H1N0_TAXCH</name>
<reference evidence="3 4" key="1">
    <citation type="journal article" date="2021" name="Nat. Plants">
        <title>The Taxus genome provides insights into paclitaxel biosynthesis.</title>
        <authorList>
            <person name="Xiong X."/>
            <person name="Gou J."/>
            <person name="Liao Q."/>
            <person name="Li Y."/>
            <person name="Zhou Q."/>
            <person name="Bi G."/>
            <person name="Li C."/>
            <person name="Du R."/>
            <person name="Wang X."/>
            <person name="Sun T."/>
            <person name="Guo L."/>
            <person name="Liang H."/>
            <person name="Lu P."/>
            <person name="Wu Y."/>
            <person name="Zhang Z."/>
            <person name="Ro D.K."/>
            <person name="Shang Y."/>
            <person name="Huang S."/>
            <person name="Yan J."/>
        </authorList>
    </citation>
    <scope>NUCLEOTIDE SEQUENCE [LARGE SCALE GENOMIC DNA]</scope>
    <source>
        <strain evidence="3">Ta-2019</strain>
    </source>
</reference>
<dbReference type="EMBL" id="JAHRHJ020000001">
    <property type="protein sequence ID" value="KAH9331577.1"/>
    <property type="molecule type" value="Genomic_DNA"/>
</dbReference>
<keyword evidence="4" id="KW-1185">Reference proteome</keyword>
<organism evidence="3 4">
    <name type="scientific">Taxus chinensis</name>
    <name type="common">Chinese yew</name>
    <name type="synonym">Taxus wallichiana var. chinensis</name>
    <dbReference type="NCBI Taxonomy" id="29808"/>
    <lineage>
        <taxon>Eukaryota</taxon>
        <taxon>Viridiplantae</taxon>
        <taxon>Streptophyta</taxon>
        <taxon>Embryophyta</taxon>
        <taxon>Tracheophyta</taxon>
        <taxon>Spermatophyta</taxon>
        <taxon>Pinopsida</taxon>
        <taxon>Pinidae</taxon>
        <taxon>Conifers II</taxon>
        <taxon>Cupressales</taxon>
        <taxon>Taxaceae</taxon>
        <taxon>Taxus</taxon>
    </lineage>
</organism>
<feature type="non-terminal residue" evidence="3">
    <location>
        <position position="98"/>
    </location>
</feature>
<dbReference type="AlphaFoldDB" id="A0AA38H1N0"/>
<evidence type="ECO:0000313" key="4">
    <source>
        <dbReference type="Proteomes" id="UP000824469"/>
    </source>
</evidence>
<feature type="non-terminal residue" evidence="3">
    <location>
        <position position="1"/>
    </location>
</feature>
<dbReference type="InterPro" id="IPR002528">
    <property type="entry name" value="MATE_fam"/>
</dbReference>
<comment type="caution">
    <text evidence="3">The sequence shown here is derived from an EMBL/GenBank/DDBJ whole genome shotgun (WGS) entry which is preliminary data.</text>
</comment>
<evidence type="ECO:0000256" key="1">
    <source>
        <dbReference type="ARBA" id="ARBA00010199"/>
    </source>
</evidence>
<dbReference type="GO" id="GO:0015297">
    <property type="term" value="F:antiporter activity"/>
    <property type="evidence" value="ECO:0007669"/>
    <property type="project" value="InterPro"/>
</dbReference>
<keyword evidence="2" id="KW-0472">Membrane</keyword>
<gene>
    <name evidence="3" type="ORF">KI387_003685</name>
</gene>
<protein>
    <submittedName>
        <fullName evidence="3">Uncharacterized protein</fullName>
    </submittedName>
</protein>
<dbReference type="Pfam" id="PF01554">
    <property type="entry name" value="MatE"/>
    <property type="match status" value="1"/>
</dbReference>
<dbReference type="OMA" id="WIFEIFI"/>